<evidence type="ECO:0000259" key="1">
    <source>
        <dbReference type="Pfam" id="PF04149"/>
    </source>
</evidence>
<gene>
    <name evidence="2" type="ORF">GCM10009799_33580</name>
</gene>
<dbReference type="Pfam" id="PF04149">
    <property type="entry name" value="DUF397"/>
    <property type="match status" value="1"/>
</dbReference>
<dbReference type="Proteomes" id="UP001501585">
    <property type="component" value="Unassembled WGS sequence"/>
</dbReference>
<organism evidence="2 3">
    <name type="scientific">Nocardiopsis rhodophaea</name>
    <dbReference type="NCBI Taxonomy" id="280238"/>
    <lineage>
        <taxon>Bacteria</taxon>
        <taxon>Bacillati</taxon>
        <taxon>Actinomycetota</taxon>
        <taxon>Actinomycetes</taxon>
        <taxon>Streptosporangiales</taxon>
        <taxon>Nocardiopsidaceae</taxon>
        <taxon>Nocardiopsis</taxon>
    </lineage>
</organism>
<evidence type="ECO:0000313" key="3">
    <source>
        <dbReference type="Proteomes" id="UP001501585"/>
    </source>
</evidence>
<keyword evidence="3" id="KW-1185">Reference proteome</keyword>
<sequence>MLTRYLTEAVSPAAREWHTSTYTQEKGTCVEVTEGPVTGLRDSMNRHLGALFFASAEWHSFIAGVKNDEL</sequence>
<feature type="domain" description="DUF397" evidence="1">
    <location>
        <begin position="16"/>
        <end position="66"/>
    </location>
</feature>
<dbReference type="EMBL" id="BAAAPC010000014">
    <property type="protein sequence ID" value="GAA2003738.1"/>
    <property type="molecule type" value="Genomic_DNA"/>
</dbReference>
<protein>
    <recommendedName>
        <fullName evidence="1">DUF397 domain-containing protein</fullName>
    </recommendedName>
</protein>
<reference evidence="2 3" key="1">
    <citation type="journal article" date="2019" name="Int. J. Syst. Evol. Microbiol.">
        <title>The Global Catalogue of Microorganisms (GCM) 10K type strain sequencing project: providing services to taxonomists for standard genome sequencing and annotation.</title>
        <authorList>
            <consortium name="The Broad Institute Genomics Platform"/>
            <consortium name="The Broad Institute Genome Sequencing Center for Infectious Disease"/>
            <person name="Wu L."/>
            <person name="Ma J."/>
        </authorList>
    </citation>
    <scope>NUCLEOTIDE SEQUENCE [LARGE SCALE GENOMIC DNA]</scope>
    <source>
        <strain evidence="2 3">JCM 15313</strain>
    </source>
</reference>
<name>A0ABN2TBP5_9ACTN</name>
<proteinExistence type="predicted"/>
<dbReference type="InterPro" id="IPR007278">
    <property type="entry name" value="DUF397"/>
</dbReference>
<comment type="caution">
    <text evidence="2">The sequence shown here is derived from an EMBL/GenBank/DDBJ whole genome shotgun (WGS) entry which is preliminary data.</text>
</comment>
<dbReference type="RefSeq" id="WP_344163587.1">
    <property type="nucleotide sequence ID" value="NZ_BAAAPC010000014.1"/>
</dbReference>
<accession>A0ABN2TBP5</accession>
<evidence type="ECO:0000313" key="2">
    <source>
        <dbReference type="EMBL" id="GAA2003738.1"/>
    </source>
</evidence>